<dbReference type="RefSeq" id="WP_207355473.1">
    <property type="nucleotide sequence ID" value="NZ_CP071503.1"/>
</dbReference>
<keyword evidence="7" id="KW-1185">Reference proteome</keyword>
<evidence type="ECO:0000313" key="6">
    <source>
        <dbReference type="EMBL" id="QSX34269.1"/>
    </source>
</evidence>
<dbReference type="EMBL" id="CP071503">
    <property type="protein sequence ID" value="QSX34269.1"/>
    <property type="molecule type" value="Genomic_DNA"/>
</dbReference>
<organism evidence="6 7">
    <name type="scientific">Shewanella avicenniae</name>
    <dbReference type="NCBI Taxonomy" id="2814294"/>
    <lineage>
        <taxon>Bacteria</taxon>
        <taxon>Pseudomonadati</taxon>
        <taxon>Pseudomonadota</taxon>
        <taxon>Gammaproteobacteria</taxon>
        <taxon>Alteromonadales</taxon>
        <taxon>Shewanellaceae</taxon>
        <taxon>Shewanella</taxon>
    </lineage>
</organism>
<evidence type="ECO:0000256" key="3">
    <source>
        <dbReference type="ARBA" id="ARBA00022490"/>
    </source>
</evidence>
<keyword evidence="3" id="KW-0963">Cytoplasm</keyword>
<dbReference type="Pfam" id="PF00582">
    <property type="entry name" value="Usp"/>
    <property type="match status" value="1"/>
</dbReference>
<comment type="similarity">
    <text evidence="2">Belongs to the universal stress protein A family.</text>
</comment>
<evidence type="ECO:0000256" key="2">
    <source>
        <dbReference type="ARBA" id="ARBA00008791"/>
    </source>
</evidence>
<name>A0ABX7QS89_9GAMM</name>
<protein>
    <submittedName>
        <fullName evidence="6">Universal stress protein</fullName>
    </submittedName>
</protein>
<gene>
    <name evidence="6" type="ORF">JYB87_03185</name>
</gene>
<accession>A0ABX7QS89</accession>
<comment type="subcellular location">
    <subcellularLocation>
        <location evidence="1">Cytoplasm</location>
    </subcellularLocation>
</comment>
<dbReference type="Proteomes" id="UP000662770">
    <property type="component" value="Chromosome"/>
</dbReference>
<feature type="domain" description="UspA" evidence="5">
    <location>
        <begin position="158"/>
        <end position="277"/>
    </location>
</feature>
<evidence type="ECO:0000256" key="1">
    <source>
        <dbReference type="ARBA" id="ARBA00004496"/>
    </source>
</evidence>
<dbReference type="PANTHER" id="PTHR47892:SF1">
    <property type="entry name" value="UNIVERSAL STRESS PROTEIN E"/>
    <property type="match status" value="1"/>
</dbReference>
<evidence type="ECO:0000313" key="7">
    <source>
        <dbReference type="Proteomes" id="UP000662770"/>
    </source>
</evidence>
<dbReference type="PANTHER" id="PTHR47892">
    <property type="entry name" value="UNIVERSAL STRESS PROTEIN E"/>
    <property type="match status" value="1"/>
</dbReference>
<dbReference type="InterPro" id="IPR006016">
    <property type="entry name" value="UspA"/>
</dbReference>
<evidence type="ECO:0000256" key="4">
    <source>
        <dbReference type="ARBA" id="ARBA00037131"/>
    </source>
</evidence>
<sequence length="280" mass="32046">MSKVFIIEPQEAAQTDVISKGIELATRLNKQPQVFAYCYEYLPDTIVYAEAEQQIITHKKKQMTELMNRLGAEDVPVNVIWYEHLCEHAVNYTKENDFDLIVKGIYHSECLFPTDWRLIRTTRVPVMLLTDNPLNQGNGVLMAMDLDTIKPEELRLNQQILAHGQQLAKATNSELHLSFIVRVPKIIRDLEILNLQQLVKEAYQRHQEVLDEMGIAKDNIHIICGDPAQCLYQLACRLRSQYLVMGACQRQSLFGLAIGNTSEKILERIRSNVLVVPTTS</sequence>
<dbReference type="SUPFAM" id="SSF52402">
    <property type="entry name" value="Adenine nucleotide alpha hydrolases-like"/>
    <property type="match status" value="2"/>
</dbReference>
<proteinExistence type="inferred from homology"/>
<reference evidence="6 7" key="1">
    <citation type="submission" date="2021-03" db="EMBL/GenBank/DDBJ databases">
        <title>Novel species identification of genus Shewanella.</title>
        <authorList>
            <person name="Liu G."/>
            <person name="Zhang Q."/>
        </authorList>
    </citation>
    <scope>NUCLEOTIDE SEQUENCE [LARGE SCALE GENOMIC DNA]</scope>
    <source>
        <strain evidence="6 7">FJAT-51800</strain>
    </source>
</reference>
<evidence type="ECO:0000259" key="5">
    <source>
        <dbReference type="Pfam" id="PF00582"/>
    </source>
</evidence>
<dbReference type="Gene3D" id="3.40.50.12370">
    <property type="match status" value="1"/>
</dbReference>
<comment type="function">
    <text evidence="4">Required for resistance to DNA-damaging agents.</text>
</comment>